<keyword evidence="8" id="KW-0966">Cell projection</keyword>
<evidence type="ECO:0000313" key="8">
    <source>
        <dbReference type="EMBL" id="RUL54188.1"/>
    </source>
</evidence>
<dbReference type="Gene3D" id="6.10.10.10">
    <property type="entry name" value="Flagellar export chaperone, C-terminal domain"/>
    <property type="match status" value="1"/>
</dbReference>
<keyword evidence="8" id="KW-0282">Flagellum</keyword>
<dbReference type="Gene3D" id="1.20.1330.10">
    <property type="entry name" value="f41 fragment of flagellin, N-terminal domain"/>
    <property type="match status" value="2"/>
</dbReference>
<dbReference type="InterPro" id="IPR001492">
    <property type="entry name" value="Flagellin"/>
</dbReference>
<keyword evidence="8" id="KW-0969">Cilium</keyword>
<feature type="domain" description="Flagellin C-terminal" evidence="7">
    <location>
        <begin position="456"/>
        <end position="540"/>
    </location>
</feature>
<dbReference type="AlphaFoldDB" id="A0A3S0WH60"/>
<evidence type="ECO:0000259" key="6">
    <source>
        <dbReference type="Pfam" id="PF00669"/>
    </source>
</evidence>
<dbReference type="PANTHER" id="PTHR42792:SF2">
    <property type="entry name" value="FLAGELLIN"/>
    <property type="match status" value="1"/>
</dbReference>
<dbReference type="InterPro" id="IPR001029">
    <property type="entry name" value="Flagellin_N"/>
</dbReference>
<dbReference type="Pfam" id="PF00700">
    <property type="entry name" value="Flagellin_C"/>
    <property type="match status" value="1"/>
</dbReference>
<keyword evidence="5" id="KW-0175">Coiled coil</keyword>
<evidence type="ECO:0000256" key="2">
    <source>
        <dbReference type="ARBA" id="ARBA00020110"/>
    </source>
</evidence>
<comment type="caution">
    <text evidence="8">The sequence shown here is derived from an EMBL/GenBank/DDBJ whole genome shotgun (WGS) entry which is preliminary data.</text>
</comment>
<dbReference type="GO" id="GO:0005198">
    <property type="term" value="F:structural molecule activity"/>
    <property type="evidence" value="ECO:0007669"/>
    <property type="project" value="UniProtKB-UniRule"/>
</dbReference>
<dbReference type="Gene3D" id="3.30.70.2120">
    <property type="match status" value="1"/>
</dbReference>
<dbReference type="Proteomes" id="UP000287910">
    <property type="component" value="Unassembled WGS sequence"/>
</dbReference>
<dbReference type="EMBL" id="RYYR01000007">
    <property type="protein sequence ID" value="RUL54188.1"/>
    <property type="molecule type" value="Genomic_DNA"/>
</dbReference>
<proteinExistence type="inferred from homology"/>
<evidence type="ECO:0000259" key="7">
    <source>
        <dbReference type="Pfam" id="PF00700"/>
    </source>
</evidence>
<keyword evidence="3 4" id="KW-0975">Bacterial flagellum</keyword>
<organism evidence="8 9">
    <name type="scientific">Lysinibacillus antri</name>
    <dbReference type="NCBI Taxonomy" id="2498145"/>
    <lineage>
        <taxon>Bacteria</taxon>
        <taxon>Bacillati</taxon>
        <taxon>Bacillota</taxon>
        <taxon>Bacilli</taxon>
        <taxon>Bacillales</taxon>
        <taxon>Bacillaceae</taxon>
        <taxon>Lysinibacillus</taxon>
    </lineage>
</organism>
<dbReference type="RefSeq" id="WP_126658257.1">
    <property type="nucleotide sequence ID" value="NZ_RYYR01000007.1"/>
</dbReference>
<evidence type="ECO:0000256" key="1">
    <source>
        <dbReference type="ARBA" id="ARBA00005709"/>
    </source>
</evidence>
<protein>
    <recommendedName>
        <fullName evidence="2 4">Flagellin</fullName>
    </recommendedName>
</protein>
<name>A0A3S0WH60_9BACI</name>
<accession>A0A3S0WH60</accession>
<comment type="function">
    <text evidence="4">Flagellin is the subunit protein which polymerizes to form the filaments of bacterial flagella.</text>
</comment>
<reference evidence="8 9" key="1">
    <citation type="submission" date="2018-12" db="EMBL/GenBank/DDBJ databases">
        <title>Lysinibacillus antri sp. nov., isolated from a cave soil.</title>
        <authorList>
            <person name="Narsing Rao M.P."/>
            <person name="Zhang H."/>
            <person name="Dong Z.-Y."/>
            <person name="Niu X.-K."/>
            <person name="Zhang K."/>
            <person name="Fang B.-Z."/>
            <person name="Kang Y.-Q."/>
            <person name="Xiao M."/>
            <person name="Li W.-J."/>
        </authorList>
    </citation>
    <scope>NUCLEOTIDE SEQUENCE [LARGE SCALE GENOMIC DNA]</scope>
    <source>
        <strain evidence="8 9">SYSU K30002</strain>
    </source>
</reference>
<keyword evidence="4" id="KW-0964">Secreted</keyword>
<evidence type="ECO:0000256" key="5">
    <source>
        <dbReference type="SAM" id="Coils"/>
    </source>
</evidence>
<dbReference type="Pfam" id="PF00669">
    <property type="entry name" value="Flagellin_N"/>
    <property type="match status" value="1"/>
</dbReference>
<dbReference type="PANTHER" id="PTHR42792">
    <property type="entry name" value="FLAGELLIN"/>
    <property type="match status" value="1"/>
</dbReference>
<dbReference type="SUPFAM" id="SSF64518">
    <property type="entry name" value="Phase 1 flagellin"/>
    <property type="match status" value="1"/>
</dbReference>
<dbReference type="GO" id="GO:0005576">
    <property type="term" value="C:extracellular region"/>
    <property type="evidence" value="ECO:0007669"/>
    <property type="project" value="UniProtKB-SubCell"/>
</dbReference>
<dbReference type="InterPro" id="IPR046358">
    <property type="entry name" value="Flagellin_C"/>
</dbReference>
<dbReference type="PRINTS" id="PR00207">
    <property type="entry name" value="FLAGELLIN"/>
</dbReference>
<evidence type="ECO:0000313" key="9">
    <source>
        <dbReference type="Proteomes" id="UP000287910"/>
    </source>
</evidence>
<feature type="domain" description="Flagellin N-terminal" evidence="6">
    <location>
        <begin position="3"/>
        <end position="139"/>
    </location>
</feature>
<evidence type="ECO:0000256" key="4">
    <source>
        <dbReference type="RuleBase" id="RU362073"/>
    </source>
</evidence>
<gene>
    <name evidence="8" type="ORF">EK386_06660</name>
</gene>
<feature type="coiled-coil region" evidence="5">
    <location>
        <begin position="100"/>
        <end position="127"/>
    </location>
</feature>
<sequence length="541" mass="55527">MRINHNIAALNTYRQLNSAAGAQSKSMEKLSSGLRINRAGDDAAGLAISEKMRAQVRGLDQAAANAQDGISLIQTAEGALNETHSILQRMRELADQSANGTNTAEDRKALQDEVKQLKDEIDRIGNTTEFNTQKLLNGNLKSAAGASVGQNTTTGSTVGKLAAGTITVSAGGSISAAAFSTSSFVAETINVDGTEITVNWQNLSTDEQNIIKNGASDDATSQQKALDLMISKINEAIDQSGSGVAHVSGYLSSGALTLTSGSEGTNSKITAGTAGVLKDALGAAPVATSGTNTYNGTSVAASAASSFTADINGVTMNVELSAAISNGEDMSTAADILQSAINTAITSANATAGATSNADPGFISDVKVNVLKDGRFEIVSETGPVKLADKAGVTTVKDLGLSSAQTEASSNGGMTFQIGANKGQTITFGINDMRSAALGIASVDISTQAGASNALESLDKAIKSVSSERSKLGAVQNRLEHTINNLSTSSENLTAAESRIRDVDMAKEMMNQTKNSILSQAAQAMLAQANQQPQGVLQLLR</sequence>
<keyword evidence="9" id="KW-1185">Reference proteome</keyword>
<comment type="subcellular location">
    <subcellularLocation>
        <location evidence="4">Secreted</location>
    </subcellularLocation>
    <subcellularLocation>
        <location evidence="4">Bacterial flagellum</location>
    </subcellularLocation>
</comment>
<comment type="similarity">
    <text evidence="1 4">Belongs to the bacterial flagellin family.</text>
</comment>
<dbReference type="GO" id="GO:0009288">
    <property type="term" value="C:bacterial-type flagellum"/>
    <property type="evidence" value="ECO:0007669"/>
    <property type="project" value="UniProtKB-SubCell"/>
</dbReference>
<dbReference type="InterPro" id="IPR042187">
    <property type="entry name" value="Flagellin_C_sub2"/>
</dbReference>
<evidence type="ECO:0000256" key="3">
    <source>
        <dbReference type="ARBA" id="ARBA00023143"/>
    </source>
</evidence>